<accession>A0A2M7U4K5</accession>
<reference evidence="5" key="1">
    <citation type="submission" date="2017-09" db="EMBL/GenBank/DDBJ databases">
        <title>Depth-based differentiation of microbial function through sediment-hosted aquifers and enrichment of novel symbionts in the deep terrestrial subsurface.</title>
        <authorList>
            <person name="Probst A.J."/>
            <person name="Ladd B."/>
            <person name="Jarett J.K."/>
            <person name="Geller-Mcgrath D.E."/>
            <person name="Sieber C.M.K."/>
            <person name="Emerson J.B."/>
            <person name="Anantharaman K."/>
            <person name="Thomas B.C."/>
            <person name="Malmstrom R."/>
            <person name="Stieglmeier M."/>
            <person name="Klingl A."/>
            <person name="Woyke T."/>
            <person name="Ryan C.M."/>
            <person name="Banfield J.F."/>
        </authorList>
    </citation>
    <scope>NUCLEOTIDE SEQUENCE [LARGE SCALE GENOMIC DNA]</scope>
</reference>
<dbReference type="InterPro" id="IPR015914">
    <property type="entry name" value="PAPs_N"/>
</dbReference>
<dbReference type="GO" id="GO:0003993">
    <property type="term" value="F:acid phosphatase activity"/>
    <property type="evidence" value="ECO:0007669"/>
    <property type="project" value="InterPro"/>
</dbReference>
<keyword evidence="2" id="KW-0812">Transmembrane</keyword>
<organism evidence="4 5">
    <name type="scientific">Candidatus Roizmanbacteria bacterium CG_4_10_14_0_2_um_filter_36_9</name>
    <dbReference type="NCBI Taxonomy" id="1974823"/>
    <lineage>
        <taxon>Bacteria</taxon>
        <taxon>Candidatus Roizmaniibacteriota</taxon>
    </lineage>
</organism>
<proteinExistence type="predicted"/>
<feature type="transmembrane region" description="Helical" evidence="2">
    <location>
        <begin position="20"/>
        <end position="39"/>
    </location>
</feature>
<dbReference type="Gene3D" id="2.60.40.380">
    <property type="entry name" value="Purple acid phosphatase-like, N-terminal"/>
    <property type="match status" value="1"/>
</dbReference>
<gene>
    <name evidence="4" type="ORF">COY14_01880</name>
</gene>
<dbReference type="GO" id="GO:0046872">
    <property type="term" value="F:metal ion binding"/>
    <property type="evidence" value="ECO:0007669"/>
    <property type="project" value="InterPro"/>
</dbReference>
<keyword evidence="2" id="KW-1133">Transmembrane helix</keyword>
<dbReference type="PROSITE" id="PS50853">
    <property type="entry name" value="FN3"/>
    <property type="match status" value="1"/>
</dbReference>
<keyword evidence="2" id="KW-0472">Membrane</keyword>
<evidence type="ECO:0000259" key="3">
    <source>
        <dbReference type="PROSITE" id="PS50853"/>
    </source>
</evidence>
<dbReference type="CDD" id="cd00063">
    <property type="entry name" value="FN3"/>
    <property type="match status" value="1"/>
</dbReference>
<name>A0A2M7U4K5_9BACT</name>
<comment type="caution">
    <text evidence="4">The sequence shown here is derived from an EMBL/GenBank/DDBJ whole genome shotgun (WGS) entry which is preliminary data.</text>
</comment>
<evidence type="ECO:0000256" key="1">
    <source>
        <dbReference type="SAM" id="MobiDB-lite"/>
    </source>
</evidence>
<feature type="domain" description="Fibronectin type-III" evidence="3">
    <location>
        <begin position="50"/>
        <end position="145"/>
    </location>
</feature>
<sequence>MQIATSKSKKISPKQIRTLIIVFGVVVAIGTAVGLFFFIQGAGTQASEEMPKSVETVEIDPSKVAVSWTTGKETIAVIEYGTEANAASFTDFAFSESPTTNHSVEITSLEPETTYYFQIRSGNAVFDNGGSFWSFTTPVGEVNPETSPGVSPTMILSPVSITPSIAPAASPSASIIPTPSLTATPSGALQQVNTPTASPSGEVSPRPTGVAICSSTNCTNILQSLGNLCTTQDYVKCLLGANVTVTEGPTATAIPAPVSEELKSTCAITSLQSNSCSSWIWEDMTAKELSCSETFTKYFVQCKGTSWSSSDPAPWYCNKTTSSNSLSLPCDNAPTPAPGQAVFCRVRAETENGGDANATDWVYINSTCSSYGVLASAANCQIDYLQQSLCGSWTWSLTNFKDPTCTAALDHYWLQCTSNGLFSNPTDPLTPTPYWYCNTTTEESSLDMPCGNAFAPADGQTLTCRVRPEDAYGTNAHAGEWKTQTLTCPTSTPTPTDAPTATTAPTATPTL</sequence>
<feature type="region of interest" description="Disordered" evidence="1">
    <location>
        <begin position="485"/>
        <end position="511"/>
    </location>
</feature>
<dbReference type="AlphaFoldDB" id="A0A2M7U4K5"/>
<dbReference type="EMBL" id="PFOD01000042">
    <property type="protein sequence ID" value="PIZ65630.1"/>
    <property type="molecule type" value="Genomic_DNA"/>
</dbReference>
<evidence type="ECO:0000256" key="2">
    <source>
        <dbReference type="SAM" id="Phobius"/>
    </source>
</evidence>
<dbReference type="Proteomes" id="UP000230027">
    <property type="component" value="Unassembled WGS sequence"/>
</dbReference>
<dbReference type="InterPro" id="IPR008963">
    <property type="entry name" value="Purple_acid_Pase-like_N"/>
</dbReference>
<dbReference type="SMART" id="SM00060">
    <property type="entry name" value="FN3"/>
    <property type="match status" value="1"/>
</dbReference>
<dbReference type="InterPro" id="IPR003961">
    <property type="entry name" value="FN3_dom"/>
</dbReference>
<dbReference type="Pfam" id="PF16656">
    <property type="entry name" value="Pur_ac_phosph_N"/>
    <property type="match status" value="1"/>
</dbReference>
<evidence type="ECO:0000313" key="4">
    <source>
        <dbReference type="EMBL" id="PIZ65630.1"/>
    </source>
</evidence>
<dbReference type="SUPFAM" id="SSF49363">
    <property type="entry name" value="Purple acid phosphatase, N-terminal domain"/>
    <property type="match status" value="1"/>
</dbReference>
<protein>
    <recommendedName>
        <fullName evidence="3">Fibronectin type-III domain-containing protein</fullName>
    </recommendedName>
</protein>
<evidence type="ECO:0000313" key="5">
    <source>
        <dbReference type="Proteomes" id="UP000230027"/>
    </source>
</evidence>